<reference evidence="1" key="1">
    <citation type="thesis" date="2020" institute="ProQuest LLC" country="789 East Eisenhower Parkway, Ann Arbor, MI, USA">
        <title>Comparative Genomics and Chromosome Evolution.</title>
        <authorList>
            <person name="Mudd A.B."/>
        </authorList>
    </citation>
    <scope>NUCLEOTIDE SEQUENCE</scope>
    <source>
        <strain evidence="1">237g6f4</strain>
        <tissue evidence="1">Blood</tissue>
    </source>
</reference>
<accession>A0AAV7AXH6</accession>
<gene>
    <name evidence="1" type="ORF">GDO81_013022</name>
</gene>
<dbReference type="EMBL" id="WNYA01000006">
    <property type="protein sequence ID" value="KAG8565898.1"/>
    <property type="molecule type" value="Genomic_DNA"/>
</dbReference>
<proteinExistence type="predicted"/>
<evidence type="ECO:0000313" key="2">
    <source>
        <dbReference type="Proteomes" id="UP000824782"/>
    </source>
</evidence>
<sequence length="56" mass="6247">MIEYRAAYKAHFELLVAVELLMALVNNPARIGVLQSMSNSILMVLTHPIVHIRSGD</sequence>
<protein>
    <submittedName>
        <fullName evidence="1">Uncharacterized protein</fullName>
    </submittedName>
</protein>
<keyword evidence="2" id="KW-1185">Reference proteome</keyword>
<evidence type="ECO:0000313" key="1">
    <source>
        <dbReference type="EMBL" id="KAG8565897.1"/>
    </source>
</evidence>
<dbReference type="EMBL" id="WNYA01000006">
    <property type="protein sequence ID" value="KAG8565897.1"/>
    <property type="molecule type" value="Genomic_DNA"/>
</dbReference>
<comment type="caution">
    <text evidence="1">The sequence shown here is derived from an EMBL/GenBank/DDBJ whole genome shotgun (WGS) entry which is preliminary data.</text>
</comment>
<organism evidence="1 2">
    <name type="scientific">Engystomops pustulosus</name>
    <name type="common">Tungara frog</name>
    <name type="synonym">Physalaemus pustulosus</name>
    <dbReference type="NCBI Taxonomy" id="76066"/>
    <lineage>
        <taxon>Eukaryota</taxon>
        <taxon>Metazoa</taxon>
        <taxon>Chordata</taxon>
        <taxon>Craniata</taxon>
        <taxon>Vertebrata</taxon>
        <taxon>Euteleostomi</taxon>
        <taxon>Amphibia</taxon>
        <taxon>Batrachia</taxon>
        <taxon>Anura</taxon>
        <taxon>Neobatrachia</taxon>
        <taxon>Hyloidea</taxon>
        <taxon>Leptodactylidae</taxon>
        <taxon>Leiuperinae</taxon>
        <taxon>Engystomops</taxon>
    </lineage>
</organism>
<dbReference type="AlphaFoldDB" id="A0AAV7AXH6"/>
<name>A0AAV7AXH6_ENGPU</name>
<dbReference type="Proteomes" id="UP000824782">
    <property type="component" value="Unassembled WGS sequence"/>
</dbReference>